<dbReference type="InterPro" id="IPR001387">
    <property type="entry name" value="Cro/C1-type_HTH"/>
</dbReference>
<dbReference type="CDD" id="cd00093">
    <property type="entry name" value="HTH_XRE"/>
    <property type="match status" value="1"/>
</dbReference>
<dbReference type="InterPro" id="IPR010982">
    <property type="entry name" value="Lambda_DNA-bd_dom_sf"/>
</dbReference>
<keyword evidence="3" id="KW-1185">Reference proteome</keyword>
<dbReference type="EMBL" id="JBHMAA010000010">
    <property type="protein sequence ID" value="MFB9948856.1"/>
    <property type="molecule type" value="Genomic_DNA"/>
</dbReference>
<name>A0ABV6AE04_9HYPH</name>
<feature type="domain" description="HTH cro/C1-type" evidence="1">
    <location>
        <begin position="47"/>
        <end position="94"/>
    </location>
</feature>
<protein>
    <submittedName>
        <fullName evidence="2">Helix-turn-helix transcriptional regulator</fullName>
    </submittedName>
</protein>
<evidence type="ECO:0000313" key="3">
    <source>
        <dbReference type="Proteomes" id="UP001589692"/>
    </source>
</evidence>
<dbReference type="Pfam" id="PF17765">
    <property type="entry name" value="MLTR_LBD"/>
    <property type="match status" value="1"/>
</dbReference>
<dbReference type="Proteomes" id="UP001589692">
    <property type="component" value="Unassembled WGS sequence"/>
</dbReference>
<accession>A0ABV6AE04</accession>
<dbReference type="SUPFAM" id="SSF47413">
    <property type="entry name" value="lambda repressor-like DNA-binding domains"/>
    <property type="match status" value="1"/>
</dbReference>
<dbReference type="PANTHER" id="PTHR35010:SF3">
    <property type="entry name" value="BLL4873 PROTEIN"/>
    <property type="match status" value="1"/>
</dbReference>
<dbReference type="Pfam" id="PF13560">
    <property type="entry name" value="HTH_31"/>
    <property type="match status" value="1"/>
</dbReference>
<dbReference type="InterPro" id="IPR041413">
    <property type="entry name" value="MLTR_LBD"/>
</dbReference>
<dbReference type="RefSeq" id="WP_377258907.1">
    <property type="nucleotide sequence ID" value="NZ_JBHMAA010000010.1"/>
</dbReference>
<sequence length="286" mass="32745">MISVMDAKVLNEDTRRRELADFLRSRRERLTPEDAGLPQGVRRRTPGLRREEVALLAGVGATWYTWLEQGRDVRPSAEVLSAIARALKLDPDERQHLFRLSDRPPPGMRPSGPETVPDALLRMLESMDRQPAYVLGRRWDILAWNRAAAAVFGDYDQLQGDARNIMHMVFANPDHRRKVVDWEIMAPIALANFRADSVRFAGDPDFERLIAFLRATSSEFEVLWSRHEVSSAVAGFKRIDQPDVGRMVFEYTRLAVLDHSDLKLVIYTPMQEGDTAEKLDRLLRLL</sequence>
<comment type="caution">
    <text evidence="2">The sequence shown here is derived from an EMBL/GenBank/DDBJ whole genome shotgun (WGS) entry which is preliminary data.</text>
</comment>
<proteinExistence type="predicted"/>
<dbReference type="Gene3D" id="3.30.450.180">
    <property type="match status" value="1"/>
</dbReference>
<reference evidence="2 3" key="1">
    <citation type="submission" date="2024-09" db="EMBL/GenBank/DDBJ databases">
        <authorList>
            <person name="Sun Q."/>
            <person name="Mori K."/>
        </authorList>
    </citation>
    <scope>NUCLEOTIDE SEQUENCE [LARGE SCALE GENOMIC DNA]</scope>
    <source>
        <strain evidence="2 3">TBRC 4938</strain>
    </source>
</reference>
<organism evidence="2 3">
    <name type="scientific">Rhizobium puerariae</name>
    <dbReference type="NCBI Taxonomy" id="1585791"/>
    <lineage>
        <taxon>Bacteria</taxon>
        <taxon>Pseudomonadati</taxon>
        <taxon>Pseudomonadota</taxon>
        <taxon>Alphaproteobacteria</taxon>
        <taxon>Hyphomicrobiales</taxon>
        <taxon>Rhizobiaceae</taxon>
        <taxon>Rhizobium/Agrobacterium group</taxon>
        <taxon>Rhizobium</taxon>
    </lineage>
</organism>
<evidence type="ECO:0000313" key="2">
    <source>
        <dbReference type="EMBL" id="MFB9948856.1"/>
    </source>
</evidence>
<evidence type="ECO:0000259" key="1">
    <source>
        <dbReference type="PROSITE" id="PS50943"/>
    </source>
</evidence>
<dbReference type="PANTHER" id="PTHR35010">
    <property type="entry name" value="BLL4672 PROTEIN-RELATED"/>
    <property type="match status" value="1"/>
</dbReference>
<dbReference type="PROSITE" id="PS50943">
    <property type="entry name" value="HTH_CROC1"/>
    <property type="match status" value="1"/>
</dbReference>
<dbReference type="SMART" id="SM00530">
    <property type="entry name" value="HTH_XRE"/>
    <property type="match status" value="1"/>
</dbReference>
<gene>
    <name evidence="2" type="ORF">ACFFP0_08350</name>
</gene>
<dbReference type="Gene3D" id="1.10.260.40">
    <property type="entry name" value="lambda repressor-like DNA-binding domains"/>
    <property type="match status" value="1"/>
</dbReference>